<keyword evidence="6" id="KW-0408">Iron</keyword>
<dbReference type="eggNOG" id="COG1139">
    <property type="taxonomic scope" value="Bacteria"/>
</dbReference>
<organism evidence="9 10">
    <name type="scientific">Marinobacter lipolyticus SM19</name>
    <dbReference type="NCBI Taxonomy" id="1318628"/>
    <lineage>
        <taxon>Bacteria</taxon>
        <taxon>Pseudomonadati</taxon>
        <taxon>Pseudomonadota</taxon>
        <taxon>Gammaproteobacteria</taxon>
        <taxon>Pseudomonadales</taxon>
        <taxon>Marinobacteraceae</taxon>
        <taxon>Marinobacter</taxon>
    </lineage>
</organism>
<protein>
    <submittedName>
        <fullName evidence="9">Iron-sulfur cluster binding protein</fullName>
    </submittedName>
</protein>
<evidence type="ECO:0000256" key="5">
    <source>
        <dbReference type="ARBA" id="ARBA00022982"/>
    </source>
</evidence>
<evidence type="ECO:0000259" key="8">
    <source>
        <dbReference type="PROSITE" id="PS51379"/>
    </source>
</evidence>
<dbReference type="Pfam" id="PF02589">
    <property type="entry name" value="LUD_dom"/>
    <property type="match status" value="1"/>
</dbReference>
<dbReference type="GO" id="GO:0051539">
    <property type="term" value="F:4 iron, 4 sulfur cluster binding"/>
    <property type="evidence" value="ECO:0007669"/>
    <property type="project" value="UniProtKB-KW"/>
</dbReference>
<evidence type="ECO:0000256" key="3">
    <source>
        <dbReference type="ARBA" id="ARBA00022723"/>
    </source>
</evidence>
<dbReference type="InterPro" id="IPR024569">
    <property type="entry name" value="LutB_C"/>
</dbReference>
<dbReference type="Gene3D" id="1.10.1060.10">
    <property type="entry name" value="Alpha-helical ferredoxin"/>
    <property type="match status" value="1"/>
</dbReference>
<dbReference type="InterPro" id="IPR003741">
    <property type="entry name" value="LUD_dom"/>
</dbReference>
<evidence type="ECO:0000256" key="4">
    <source>
        <dbReference type="ARBA" id="ARBA00022737"/>
    </source>
</evidence>
<dbReference type="EMBL" id="ASAD01000018">
    <property type="protein sequence ID" value="EON91185.1"/>
    <property type="molecule type" value="Genomic_DNA"/>
</dbReference>
<keyword evidence="7" id="KW-0411">Iron-sulfur</keyword>
<evidence type="ECO:0000256" key="6">
    <source>
        <dbReference type="ARBA" id="ARBA00023004"/>
    </source>
</evidence>
<dbReference type="SUPFAM" id="SSF100950">
    <property type="entry name" value="NagB/RpiA/CoA transferase-like"/>
    <property type="match status" value="1"/>
</dbReference>
<accession>R8AXZ3</accession>
<sequence length="486" mass="53910">MNQRIPVTELTSDFKGRAREALADSQLRSNFRTAMDSLMRKRADAFSDEDEREGLRELGNHIRARSLSNLPDLLEQLETRLTANGIKVHWAETVEEANEIVHGLIEAHDGRQVVKGKSMVSEEMEMNDYLADRDIECLESDMGEYIVQLDNEKPSHIIMPAIHKNARQVSALFNEKLGEHVSEDVDELIQTGRRILRRKFLEADVGVSGVNFAIAETGTLLLVENEGNGRMSTTSPPVHIAVTGIEKVVSNLRDVVPLVSLLTRSALGQPITTYVNLISGPRKPDELDGPEEVHLVLLDNGRTGAFTDAQMRQTLNCIRCGACMNHCPVYTRVGGHTYGEVYPGPIGKIVTPHMVGLDQVPDHPSASSLCGACGEVCPVKIPIPELLQRLRQENVQAPGHEPVSVKGAGSKYSRKERLMWRAWVMLNTRPAFYKLFLWGATRFRALAPKKAGPWTENHSAPVPAARSLHDLARDHLKNSDILGEKS</sequence>
<dbReference type="GO" id="GO:0006089">
    <property type="term" value="P:lactate metabolic process"/>
    <property type="evidence" value="ECO:0007669"/>
    <property type="project" value="InterPro"/>
</dbReference>
<feature type="domain" description="4Fe-4S ferredoxin-type" evidence="8">
    <location>
        <begin position="307"/>
        <end position="337"/>
    </location>
</feature>
<comment type="caution">
    <text evidence="9">The sequence shown here is derived from an EMBL/GenBank/DDBJ whole genome shotgun (WGS) entry which is preliminary data.</text>
</comment>
<dbReference type="InterPro" id="IPR009051">
    <property type="entry name" value="Helical_ferredxn"/>
</dbReference>
<dbReference type="SUPFAM" id="SSF46548">
    <property type="entry name" value="alpha-helical ferredoxin"/>
    <property type="match status" value="1"/>
</dbReference>
<dbReference type="InterPro" id="IPR017896">
    <property type="entry name" value="4Fe4S_Fe-S-bd"/>
</dbReference>
<keyword evidence="4" id="KW-0677">Repeat</keyword>
<dbReference type="InterPro" id="IPR017900">
    <property type="entry name" value="4Fe4S_Fe_S_CS"/>
</dbReference>
<dbReference type="OrthoDB" id="5289041at2"/>
<keyword evidence="5" id="KW-0249">Electron transport</keyword>
<dbReference type="Pfam" id="PF13183">
    <property type="entry name" value="Fer4_8"/>
    <property type="match status" value="1"/>
</dbReference>
<evidence type="ECO:0000313" key="10">
    <source>
        <dbReference type="Proteomes" id="UP000016540"/>
    </source>
</evidence>
<dbReference type="PANTHER" id="PTHR47153:SF2">
    <property type="entry name" value="LACTATE UTILIZATION PROTEIN B"/>
    <property type="match status" value="1"/>
</dbReference>
<evidence type="ECO:0000256" key="1">
    <source>
        <dbReference type="ARBA" id="ARBA00022448"/>
    </source>
</evidence>
<evidence type="ECO:0000256" key="7">
    <source>
        <dbReference type="ARBA" id="ARBA00023014"/>
    </source>
</evidence>
<dbReference type="AlphaFoldDB" id="R8AXZ3"/>
<dbReference type="GO" id="GO:0046872">
    <property type="term" value="F:metal ion binding"/>
    <property type="evidence" value="ECO:0007669"/>
    <property type="project" value="UniProtKB-KW"/>
</dbReference>
<dbReference type="STRING" id="1318628.MARLIPOL_14835"/>
<reference evidence="9 10" key="1">
    <citation type="journal article" date="2013" name="Genome Announc.">
        <title>Draft Genome Sequence of the Moderately Halophilic Bacterium Marinobacter lipolyticus Strain SM19.</title>
        <authorList>
            <person name="Papke R.T."/>
            <person name="de la Haba R.R."/>
            <person name="Infante-Dominguez C."/>
            <person name="Perez D."/>
            <person name="Sanchez-Porro C."/>
            <person name="Lapierre P."/>
            <person name="Ventosa A."/>
        </authorList>
    </citation>
    <scope>NUCLEOTIDE SEQUENCE [LARGE SCALE GENOMIC DNA]</scope>
    <source>
        <strain evidence="9 10">SM19</strain>
    </source>
</reference>
<dbReference type="PROSITE" id="PS51379">
    <property type="entry name" value="4FE4S_FER_2"/>
    <property type="match status" value="1"/>
</dbReference>
<dbReference type="RefSeq" id="WP_012139118.1">
    <property type="nucleotide sequence ID" value="NZ_KE007327.1"/>
</dbReference>
<dbReference type="InterPro" id="IPR004452">
    <property type="entry name" value="LutB/LldF"/>
</dbReference>
<name>R8AXZ3_9GAMM</name>
<dbReference type="Proteomes" id="UP000016540">
    <property type="component" value="Unassembled WGS sequence"/>
</dbReference>
<gene>
    <name evidence="9" type="ORF">MARLIPOL_14835</name>
</gene>
<dbReference type="InterPro" id="IPR037171">
    <property type="entry name" value="NagB/RpiA_transferase-like"/>
</dbReference>
<dbReference type="InterPro" id="IPR024185">
    <property type="entry name" value="FTHF_cligase-like_sf"/>
</dbReference>
<keyword evidence="2" id="KW-0004">4Fe-4S</keyword>
<keyword evidence="1" id="KW-0813">Transport</keyword>
<dbReference type="PROSITE" id="PS00198">
    <property type="entry name" value="4FE4S_FER_1"/>
    <property type="match status" value="1"/>
</dbReference>
<keyword evidence="3" id="KW-0479">Metal-binding</keyword>
<keyword evidence="10" id="KW-1185">Reference proteome</keyword>
<evidence type="ECO:0000313" key="9">
    <source>
        <dbReference type="EMBL" id="EON91185.1"/>
    </source>
</evidence>
<proteinExistence type="predicted"/>
<evidence type="ECO:0000256" key="2">
    <source>
        <dbReference type="ARBA" id="ARBA00022485"/>
    </source>
</evidence>
<dbReference type="HOGENOM" id="CLU_027059_2_0_6"/>
<dbReference type="Pfam" id="PF11870">
    <property type="entry name" value="LutB_C"/>
    <property type="match status" value="1"/>
</dbReference>
<dbReference type="PATRIC" id="fig|1318628.3.peg.2966"/>
<dbReference type="Gene3D" id="3.40.50.10420">
    <property type="entry name" value="NagB/RpiA/CoA transferase-like"/>
    <property type="match status" value="1"/>
</dbReference>
<dbReference type="NCBIfam" id="TIGR00273">
    <property type="entry name" value="LutB/LldF family L-lactate oxidation iron-sulfur protein"/>
    <property type="match status" value="1"/>
</dbReference>
<dbReference type="PANTHER" id="PTHR47153">
    <property type="entry name" value="LACTATE UTILIZATION PROTEIN B"/>
    <property type="match status" value="1"/>
</dbReference>